<dbReference type="EMBL" id="SEOQ01000123">
    <property type="protein sequence ID" value="TFY69957.1"/>
    <property type="molecule type" value="Genomic_DNA"/>
</dbReference>
<feature type="compositionally biased region" description="Polar residues" evidence="1">
    <location>
        <begin position="69"/>
        <end position="78"/>
    </location>
</feature>
<evidence type="ECO:0000259" key="2">
    <source>
        <dbReference type="Pfam" id="PF20153"/>
    </source>
</evidence>
<name>A0A4Y9Z7E7_9AGAM</name>
<dbReference type="Pfam" id="PF20153">
    <property type="entry name" value="DUF6535"/>
    <property type="match status" value="1"/>
</dbReference>
<accession>A0A4Y9Z7E7</accession>
<proteinExistence type="predicted"/>
<feature type="domain" description="DUF6535" evidence="2">
    <location>
        <begin position="186"/>
        <end position="268"/>
    </location>
</feature>
<evidence type="ECO:0000313" key="3">
    <source>
        <dbReference type="EMBL" id="TFY69957.1"/>
    </source>
</evidence>
<sequence length="284" mass="30763">MGRMDSEWKACSAWYTCETLPLNSVVCLPSSPEPQHSIMPSIVAPDDPDKELTAGRSSSSPPLSPGSVANPSESSFVTGATADAPGYQSVMDDLSFGGGTSVPQPPHFAEYLANLSSHEDSDENTEILQNATSANNPGQKKKNKQGFVFGSRYNMQNTPYTNPDDYEKKYPPDEPFKCLDSNARVWKVYLDEAKMMDDDMVEAWRDTIDLLLIFAGLFSAVVTTLVVQSSQSLQPDYSQISAVLLTELVSIQRAMAEGASITTVPESAQNFGFQSGYSINGCPG</sequence>
<evidence type="ECO:0000313" key="4">
    <source>
        <dbReference type="Proteomes" id="UP000298327"/>
    </source>
</evidence>
<organism evidence="3 4">
    <name type="scientific">Dentipellis fragilis</name>
    <dbReference type="NCBI Taxonomy" id="205917"/>
    <lineage>
        <taxon>Eukaryota</taxon>
        <taxon>Fungi</taxon>
        <taxon>Dikarya</taxon>
        <taxon>Basidiomycota</taxon>
        <taxon>Agaricomycotina</taxon>
        <taxon>Agaricomycetes</taxon>
        <taxon>Russulales</taxon>
        <taxon>Hericiaceae</taxon>
        <taxon>Dentipellis</taxon>
    </lineage>
</organism>
<feature type="region of interest" description="Disordered" evidence="1">
    <location>
        <begin position="36"/>
        <end position="84"/>
    </location>
</feature>
<dbReference type="Proteomes" id="UP000298327">
    <property type="component" value="Unassembled WGS sequence"/>
</dbReference>
<protein>
    <recommendedName>
        <fullName evidence="2">DUF6535 domain-containing protein</fullName>
    </recommendedName>
</protein>
<dbReference type="InterPro" id="IPR045338">
    <property type="entry name" value="DUF6535"/>
</dbReference>
<reference evidence="3 4" key="1">
    <citation type="submission" date="2019-02" db="EMBL/GenBank/DDBJ databases">
        <title>Genome sequencing of the rare red list fungi Dentipellis fragilis.</title>
        <authorList>
            <person name="Buettner E."/>
            <person name="Kellner H."/>
        </authorList>
    </citation>
    <scope>NUCLEOTIDE SEQUENCE [LARGE SCALE GENOMIC DNA]</scope>
    <source>
        <strain evidence="3 4">DSM 105465</strain>
    </source>
</reference>
<dbReference type="OrthoDB" id="2753780at2759"/>
<comment type="caution">
    <text evidence="3">The sequence shown here is derived from an EMBL/GenBank/DDBJ whole genome shotgun (WGS) entry which is preliminary data.</text>
</comment>
<gene>
    <name evidence="3" type="ORF">EVG20_g2923</name>
</gene>
<keyword evidence="4" id="KW-1185">Reference proteome</keyword>
<evidence type="ECO:0000256" key="1">
    <source>
        <dbReference type="SAM" id="MobiDB-lite"/>
    </source>
</evidence>
<dbReference type="AlphaFoldDB" id="A0A4Y9Z7E7"/>
<feature type="compositionally biased region" description="Low complexity" evidence="1">
    <location>
        <begin position="57"/>
        <end position="67"/>
    </location>
</feature>